<dbReference type="Proteomes" id="UP000244906">
    <property type="component" value="Unassembled WGS sequence"/>
</dbReference>
<evidence type="ECO:0000313" key="2">
    <source>
        <dbReference type="EMBL" id="PVZ68163.1"/>
    </source>
</evidence>
<comment type="caution">
    <text evidence="2">The sequence shown here is derived from an EMBL/GenBank/DDBJ whole genome shotgun (WGS) entry which is preliminary data.</text>
</comment>
<organism evidence="2 3">
    <name type="scientific">Pelagibaculum spongiae</name>
    <dbReference type="NCBI Taxonomy" id="2080658"/>
    <lineage>
        <taxon>Bacteria</taxon>
        <taxon>Pseudomonadati</taxon>
        <taxon>Pseudomonadota</taxon>
        <taxon>Gammaproteobacteria</taxon>
        <taxon>Oceanospirillales</taxon>
        <taxon>Pelagibaculum</taxon>
    </lineage>
</organism>
<evidence type="ECO:0000259" key="1">
    <source>
        <dbReference type="Pfam" id="PF13304"/>
    </source>
</evidence>
<name>A0A2V1GZD2_9GAMM</name>
<keyword evidence="3" id="KW-1185">Reference proteome</keyword>
<dbReference type="GO" id="GO:0016887">
    <property type="term" value="F:ATP hydrolysis activity"/>
    <property type="evidence" value="ECO:0007669"/>
    <property type="project" value="InterPro"/>
</dbReference>
<dbReference type="InterPro" id="IPR027417">
    <property type="entry name" value="P-loop_NTPase"/>
</dbReference>
<dbReference type="GO" id="GO:0005524">
    <property type="term" value="F:ATP binding"/>
    <property type="evidence" value="ECO:0007669"/>
    <property type="project" value="InterPro"/>
</dbReference>
<dbReference type="RefSeq" id="WP_116687492.1">
    <property type="nucleotide sequence ID" value="NZ_CAWNYD010000005.1"/>
</dbReference>
<gene>
    <name evidence="2" type="ORF">DC094_12735</name>
</gene>
<protein>
    <recommendedName>
        <fullName evidence="1">ATPase AAA-type core domain-containing protein</fullName>
    </recommendedName>
</protein>
<dbReference type="AlphaFoldDB" id="A0A2V1GZD2"/>
<dbReference type="InterPro" id="IPR003959">
    <property type="entry name" value="ATPase_AAA_core"/>
</dbReference>
<feature type="domain" description="ATPase AAA-type core" evidence="1">
    <location>
        <begin position="42"/>
        <end position="334"/>
    </location>
</feature>
<dbReference type="PANTHER" id="PTHR40396:SF1">
    <property type="entry name" value="ATPASE AAA-TYPE CORE DOMAIN-CONTAINING PROTEIN"/>
    <property type="match status" value="1"/>
</dbReference>
<dbReference type="EMBL" id="QDDL01000005">
    <property type="protein sequence ID" value="PVZ68163.1"/>
    <property type="molecule type" value="Genomic_DNA"/>
</dbReference>
<reference evidence="2 3" key="1">
    <citation type="submission" date="2018-04" db="EMBL/GenBank/DDBJ databases">
        <title>Thalassorhabdus spongiae gen. nov., sp. nov., isolated from a marine sponge in South-West Iceland.</title>
        <authorList>
            <person name="Knobloch S."/>
            <person name="Daussin A."/>
            <person name="Johannsson R."/>
            <person name="Marteinsson V.T."/>
        </authorList>
    </citation>
    <scope>NUCLEOTIDE SEQUENCE [LARGE SCALE GENOMIC DNA]</scope>
    <source>
        <strain evidence="2 3">Hp12</strain>
    </source>
</reference>
<dbReference type="SUPFAM" id="SSF52540">
    <property type="entry name" value="P-loop containing nucleoside triphosphate hydrolases"/>
    <property type="match status" value="1"/>
</dbReference>
<evidence type="ECO:0000313" key="3">
    <source>
        <dbReference type="Proteomes" id="UP000244906"/>
    </source>
</evidence>
<accession>A0A2V1GZD2</accession>
<proteinExistence type="predicted"/>
<dbReference type="Pfam" id="PF13304">
    <property type="entry name" value="AAA_21"/>
    <property type="match status" value="1"/>
</dbReference>
<sequence length="407" mass="46741">MIRKFAVRNFCSFREGMEVNFELDGKVPADVRQEWGYTTVLGIKGANGSGKTNILKALNCLNNFCLNSADVAADKSIQIDTFYRSKEPTDFSIEFEINQLRYFYELSLQNGLVVTENLHRKKMGGKKTLVLTREEKKITTAIKDLSELKQIKLRSDASIICQAKKFEFQNNMIDIENCYKFFKLMFMNVNNAGYFDFARDISRTSKLYHEGSKLFIFIKRIIKLADSSIRDIEIRTRTDDRDELIYYPVFIHKIDGKDLALRFNEESSGTQTLYKKMAIYWATLEGGALLAIDEFDIHLHAMVLPSIVDLFLSPETNPKGAQFLFTAHNTEIIDYLGKYRTLLVNKEDSESYGYRLDELPANLVRNNRPISPIYLAGKIGGIPTNIPESYKVTEKVAEKEGQYRGEE</sequence>
<dbReference type="PANTHER" id="PTHR40396">
    <property type="entry name" value="ATPASE-LIKE PROTEIN"/>
    <property type="match status" value="1"/>
</dbReference>
<dbReference type="Gene3D" id="3.40.50.300">
    <property type="entry name" value="P-loop containing nucleotide triphosphate hydrolases"/>
    <property type="match status" value="1"/>
</dbReference>